<dbReference type="Proteomes" id="UP000186309">
    <property type="component" value="Chromosome"/>
</dbReference>
<proteinExistence type="predicted"/>
<dbReference type="KEGG" id="pbor:BSF38_02514"/>
<feature type="domain" description="Protein kinase" evidence="7">
    <location>
        <begin position="19"/>
        <end position="279"/>
    </location>
</feature>
<dbReference type="Pfam" id="PF00069">
    <property type="entry name" value="Pkinase"/>
    <property type="match status" value="1"/>
</dbReference>
<evidence type="ECO:0000259" key="7">
    <source>
        <dbReference type="PROSITE" id="PS50011"/>
    </source>
</evidence>
<protein>
    <submittedName>
        <fullName evidence="8">Serine/threonine-protein kinase StkP</fullName>
        <ecNumber evidence="8">2.7.11.1</ecNumber>
    </submittedName>
</protein>
<keyword evidence="9" id="KW-1185">Reference proteome</keyword>
<dbReference type="PROSITE" id="PS50011">
    <property type="entry name" value="PROTEIN_KINASE_DOM"/>
    <property type="match status" value="1"/>
</dbReference>
<evidence type="ECO:0000256" key="1">
    <source>
        <dbReference type="ARBA" id="ARBA00022679"/>
    </source>
</evidence>
<evidence type="ECO:0000256" key="3">
    <source>
        <dbReference type="ARBA" id="ARBA00022777"/>
    </source>
</evidence>
<evidence type="ECO:0000313" key="9">
    <source>
        <dbReference type="Proteomes" id="UP000186309"/>
    </source>
</evidence>
<dbReference type="InterPro" id="IPR011009">
    <property type="entry name" value="Kinase-like_dom_sf"/>
</dbReference>
<dbReference type="EC" id="2.7.11.1" evidence="8"/>
<sequence length="1307" mass="141439">MPETEPVNTEPYRLRIGSYGVLHPLGTGGMSSVYRAVHVESGHEVALKVLPPFLARNPTVLKRFMGEAKSAEALEHPNIVSIYDRGSDQGRHYLVLEYVKGGDLHEYVQRGGPMVPVEAIEAVVQVVKGLEYAASRGLIHRDVKPSNLLRTPDGEIKIADLGLALRSEAEDERVTREGTTVGTVDYMAPEQARDSRATSFQSDIYSLGCTLYYLLTALPPYPGGDIADKLTRHARNPAPDVRDLRPDLPPTLSALVQQMMAKRPEDRFGSYPDLRSALAKAAREVIGDESSIALVPIEDDRHEPTRPARVPPAGGLGDSHRPNSSVPEISLATLAPVFFEESPATGLQTTHGPSPLGSVLPRLGAEGAQPLAEPLEVGDPFGIRGSSISATAWVARCVVLGVLAVVVIIGLDLLLRGPITPPAPRSGGDQALAPVLDHVEFTAPHVPRPSPAPHVDQRPSTIVKESTEPPVVETWVEPLDEEPIRLTPTRYTPEVHIRYLPSWGRTPIPDQIDGPITLVRRVPETREPGTVSSLRHALDVPKGTVEICDAGPFIIDDFRVPGETRLIRARPGYRPVVQIDGPQLPVVRDLPGVVTLDNRNLTLDSLDLVVNVRELPVNQRTLFHCAGAQLTLKNCTITIVNPFKTPFTFLRADDPGGRTSRVRIEKCLIRGDLASLFELRRGPVELMVDRSVLASEGPIVRILSAPTPAEHRLHLLGNVLACRGPCIDLGGEGRSDPPPKRLVVRAFDTTFGRFQGAGTSSLTATENPSASLAERIDWLGDNNLFLGWRGYFAAGPEHTILTRNLPAFRSTWSAIEQHGQEIFVEWPPPAAIADLTTADLAPFLPGREASLEQVARPRPFLLAKTLLNFPAPPTPVLKLGSTAPADATAKPGQRISQEVRLEPGQTEPPKPRPVTATPEGGPSELVFDADSADWKGDLGAFLREKVVGPARRLRVRVRGAGPKRCSPVRLPDGTILEMQVERPKGAEDDWLTWIPTPKATGRALIELHGGALTLSQFRIQAEDDCKLESLLHVDDGFLVLQRCELTGSQAAAPGPTRLITYRAASTRPRPVESELFATPWDRPVCLVSECILITGGAGIHAEIGLGFVGLSNCVVAARGDVVSLAPALVARDRFNADLRFDHCTIAAGAAVVRVAAWPGGAPGPDRPWLISSAYTAYLDLLTRESVLLRADVEAIAQGQVFCQQTNDAVEVFGFAEAGQAPVPNRTRDIVPQWINLWGSNHIQAVTGPRVGAAPASVRFLERPRPGRLEPADLVLDPNHHPGRTSLDVGAPPALLGSRPRSPIVRRR</sequence>
<dbReference type="PANTHER" id="PTHR43289">
    <property type="entry name" value="MITOGEN-ACTIVATED PROTEIN KINASE KINASE KINASE 20-RELATED"/>
    <property type="match status" value="1"/>
</dbReference>
<feature type="region of interest" description="Disordered" evidence="6">
    <location>
        <begin position="1268"/>
        <end position="1307"/>
    </location>
</feature>
<name>A0A1U7CQ11_9BACT</name>
<dbReference type="Gene3D" id="3.30.200.20">
    <property type="entry name" value="Phosphorylase Kinase, domain 1"/>
    <property type="match status" value="1"/>
</dbReference>
<dbReference type="Gene3D" id="1.10.510.10">
    <property type="entry name" value="Transferase(Phosphotransferase) domain 1"/>
    <property type="match status" value="1"/>
</dbReference>
<feature type="region of interest" description="Disordered" evidence="6">
    <location>
        <begin position="302"/>
        <end position="326"/>
    </location>
</feature>
<accession>A0A1U7CQ11</accession>
<dbReference type="STRING" id="1387353.BSF38_02514"/>
<dbReference type="SMART" id="SM00220">
    <property type="entry name" value="S_TKc"/>
    <property type="match status" value="1"/>
</dbReference>
<dbReference type="SUPFAM" id="SSF56112">
    <property type="entry name" value="Protein kinase-like (PK-like)"/>
    <property type="match status" value="1"/>
</dbReference>
<feature type="binding site" evidence="5">
    <location>
        <position position="48"/>
    </location>
    <ligand>
        <name>ATP</name>
        <dbReference type="ChEBI" id="CHEBI:30616"/>
    </ligand>
</feature>
<evidence type="ECO:0000256" key="6">
    <source>
        <dbReference type="SAM" id="MobiDB-lite"/>
    </source>
</evidence>
<gene>
    <name evidence="8" type="primary">stkP_2</name>
    <name evidence="8" type="ORF">BSF38_02514</name>
</gene>
<evidence type="ECO:0000256" key="5">
    <source>
        <dbReference type="PROSITE-ProRule" id="PRU10141"/>
    </source>
</evidence>
<keyword evidence="3 8" id="KW-0418">Kinase</keyword>
<dbReference type="RefSeq" id="WP_076346046.1">
    <property type="nucleotide sequence ID" value="NZ_CP019082.1"/>
</dbReference>
<evidence type="ECO:0000256" key="4">
    <source>
        <dbReference type="ARBA" id="ARBA00022840"/>
    </source>
</evidence>
<dbReference type="InterPro" id="IPR000719">
    <property type="entry name" value="Prot_kinase_dom"/>
</dbReference>
<keyword evidence="1 8" id="KW-0808">Transferase</keyword>
<dbReference type="GO" id="GO:0005524">
    <property type="term" value="F:ATP binding"/>
    <property type="evidence" value="ECO:0007669"/>
    <property type="project" value="UniProtKB-UniRule"/>
</dbReference>
<keyword evidence="2 5" id="KW-0547">Nucleotide-binding</keyword>
<evidence type="ECO:0000256" key="2">
    <source>
        <dbReference type="ARBA" id="ARBA00022741"/>
    </source>
</evidence>
<reference evidence="9" key="1">
    <citation type="submission" date="2016-12" db="EMBL/GenBank/DDBJ databases">
        <title>Comparative genomics of four Isosphaeraceae planctomycetes: a common pool of plasmids and glycoside hydrolase genes.</title>
        <authorList>
            <person name="Ivanova A."/>
        </authorList>
    </citation>
    <scope>NUCLEOTIDE SEQUENCE [LARGE SCALE GENOMIC DNA]</scope>
    <source>
        <strain evidence="9">PX4</strain>
    </source>
</reference>
<dbReference type="GO" id="GO:0004674">
    <property type="term" value="F:protein serine/threonine kinase activity"/>
    <property type="evidence" value="ECO:0007669"/>
    <property type="project" value="UniProtKB-EC"/>
</dbReference>
<feature type="region of interest" description="Disordered" evidence="6">
    <location>
        <begin position="880"/>
        <end position="922"/>
    </location>
</feature>
<keyword evidence="4 5" id="KW-0067">ATP-binding</keyword>
<dbReference type="PANTHER" id="PTHR43289:SF6">
    <property type="entry name" value="SERINE_THREONINE-PROTEIN KINASE NEKL-3"/>
    <property type="match status" value="1"/>
</dbReference>
<dbReference type="PROSITE" id="PS00107">
    <property type="entry name" value="PROTEIN_KINASE_ATP"/>
    <property type="match status" value="1"/>
</dbReference>
<dbReference type="OrthoDB" id="224691at2"/>
<dbReference type="InterPro" id="IPR017441">
    <property type="entry name" value="Protein_kinase_ATP_BS"/>
</dbReference>
<organism evidence="8 9">
    <name type="scientific">Paludisphaera borealis</name>
    <dbReference type="NCBI Taxonomy" id="1387353"/>
    <lineage>
        <taxon>Bacteria</taxon>
        <taxon>Pseudomonadati</taxon>
        <taxon>Planctomycetota</taxon>
        <taxon>Planctomycetia</taxon>
        <taxon>Isosphaerales</taxon>
        <taxon>Isosphaeraceae</taxon>
        <taxon>Paludisphaera</taxon>
    </lineage>
</organism>
<evidence type="ECO:0000313" key="8">
    <source>
        <dbReference type="EMBL" id="APW61011.1"/>
    </source>
</evidence>
<dbReference type="CDD" id="cd14014">
    <property type="entry name" value="STKc_PknB_like"/>
    <property type="match status" value="1"/>
</dbReference>
<dbReference type="EMBL" id="CP019082">
    <property type="protein sequence ID" value="APW61011.1"/>
    <property type="molecule type" value="Genomic_DNA"/>
</dbReference>